<dbReference type="InterPro" id="IPR029056">
    <property type="entry name" value="Ribokinase-like"/>
</dbReference>
<dbReference type="InterPro" id="IPR022463">
    <property type="entry name" value="1-PFruKinase"/>
</dbReference>
<evidence type="ECO:0000256" key="2">
    <source>
        <dbReference type="ARBA" id="ARBA00022679"/>
    </source>
</evidence>
<evidence type="ECO:0000256" key="6">
    <source>
        <dbReference type="ARBA" id="ARBA00022840"/>
    </source>
</evidence>
<comment type="similarity">
    <text evidence="1">Belongs to the carbohydrate kinase pfkB family.</text>
</comment>
<keyword evidence="6 8" id="KW-0067">ATP-binding</keyword>
<dbReference type="PANTHER" id="PTHR46566">
    <property type="entry name" value="1-PHOSPHOFRUCTOKINASE-RELATED"/>
    <property type="match status" value="1"/>
</dbReference>
<dbReference type="PIRSF" id="PIRSF000535">
    <property type="entry name" value="1PFK/6PFK/LacC"/>
    <property type="match status" value="1"/>
</dbReference>
<protein>
    <recommendedName>
        <fullName evidence="8">Tagatose-6-phosphate kinase</fullName>
        <ecNumber evidence="8">2.7.1.144</ecNumber>
    </recommendedName>
</protein>
<keyword evidence="3 8" id="KW-0423">Lactose metabolism</keyword>
<feature type="domain" description="Carbohydrate kinase PfkB" evidence="10">
    <location>
        <begin position="8"/>
        <end position="282"/>
    </location>
</feature>
<keyword evidence="5 9" id="KW-0418">Kinase</keyword>
<dbReference type="OrthoDB" id="9801219at2"/>
<dbReference type="GO" id="GO:0009024">
    <property type="term" value="F:tagatose-6-phosphate kinase activity"/>
    <property type="evidence" value="ECO:0007669"/>
    <property type="project" value="UniProtKB-EC"/>
</dbReference>
<dbReference type="InterPro" id="IPR011611">
    <property type="entry name" value="PfkB_dom"/>
</dbReference>
<gene>
    <name evidence="11" type="primary">lacC_1</name>
    <name evidence="11" type="ORF">NCTC12360_00423</name>
</gene>
<dbReference type="EC" id="2.7.1.144" evidence="8"/>
<dbReference type="AlphaFoldDB" id="A0A376GYK9"/>
<dbReference type="FunFam" id="3.40.1190.20:FF:000001">
    <property type="entry name" value="Phosphofructokinase"/>
    <property type="match status" value="1"/>
</dbReference>
<dbReference type="Proteomes" id="UP000254807">
    <property type="component" value="Unassembled WGS sequence"/>
</dbReference>
<dbReference type="GO" id="GO:0005988">
    <property type="term" value="P:lactose metabolic process"/>
    <property type="evidence" value="ECO:0007669"/>
    <property type="project" value="UniProtKB-KW"/>
</dbReference>
<dbReference type="UniPathway" id="UPA00704">
    <property type="reaction ID" value="UER00715"/>
</dbReference>
<reference evidence="11 12" key="1">
    <citation type="submission" date="2018-06" db="EMBL/GenBank/DDBJ databases">
        <authorList>
            <consortium name="Pathogen Informatics"/>
            <person name="Doyle S."/>
        </authorList>
    </citation>
    <scope>NUCLEOTIDE SEQUENCE [LARGE SCALE GENOMIC DNA]</scope>
    <source>
        <strain evidence="11 12">NCTC12360</strain>
    </source>
</reference>
<dbReference type="PANTHER" id="PTHR46566:SF1">
    <property type="entry name" value="1-PHOSPHOFRUCTOKINASE"/>
    <property type="match status" value="1"/>
</dbReference>
<dbReference type="GO" id="GO:0008662">
    <property type="term" value="F:1-phosphofructokinase activity"/>
    <property type="evidence" value="ECO:0007669"/>
    <property type="project" value="UniProtKB-UniRule"/>
</dbReference>
<dbReference type="SUPFAM" id="SSF53613">
    <property type="entry name" value="Ribokinase-like"/>
    <property type="match status" value="1"/>
</dbReference>
<proteinExistence type="inferred from homology"/>
<organism evidence="11 12">
    <name type="scientific">Enterococcus gallinarum</name>
    <dbReference type="NCBI Taxonomy" id="1353"/>
    <lineage>
        <taxon>Bacteria</taxon>
        <taxon>Bacillati</taxon>
        <taxon>Bacillota</taxon>
        <taxon>Bacilli</taxon>
        <taxon>Lactobacillales</taxon>
        <taxon>Enterococcaceae</taxon>
        <taxon>Enterococcus</taxon>
    </lineage>
</organism>
<dbReference type="InterPro" id="IPR017583">
    <property type="entry name" value="Tagatose/fructose_Pkinase"/>
</dbReference>
<dbReference type="RefSeq" id="WP_060813322.1">
    <property type="nucleotide sequence ID" value="NZ_JARPZP010000030.1"/>
</dbReference>
<dbReference type="GO" id="GO:0016052">
    <property type="term" value="P:carbohydrate catabolic process"/>
    <property type="evidence" value="ECO:0007669"/>
    <property type="project" value="UniProtKB-ARBA"/>
</dbReference>
<dbReference type="CDD" id="cd01164">
    <property type="entry name" value="FruK_PfkB_like"/>
    <property type="match status" value="1"/>
</dbReference>
<evidence type="ECO:0000259" key="10">
    <source>
        <dbReference type="Pfam" id="PF00294"/>
    </source>
</evidence>
<evidence type="ECO:0000256" key="4">
    <source>
        <dbReference type="ARBA" id="ARBA00022741"/>
    </source>
</evidence>
<comment type="function">
    <text evidence="9">Catalyzes the ATP-dependent phosphorylation of fructose-l-phosphate to fructose-l,6-bisphosphate.</text>
</comment>
<keyword evidence="4 8" id="KW-0547">Nucleotide-binding</keyword>
<comment type="catalytic activity">
    <reaction evidence="7 9">
        <text>beta-D-fructose 1-phosphate + ATP = beta-D-fructose 1,6-bisphosphate + ADP + H(+)</text>
        <dbReference type="Rhea" id="RHEA:14213"/>
        <dbReference type="ChEBI" id="CHEBI:15378"/>
        <dbReference type="ChEBI" id="CHEBI:30616"/>
        <dbReference type="ChEBI" id="CHEBI:32966"/>
        <dbReference type="ChEBI" id="CHEBI:138881"/>
        <dbReference type="ChEBI" id="CHEBI:456216"/>
        <dbReference type="EC" id="2.7.1.56"/>
    </reaction>
</comment>
<comment type="similarity">
    <text evidence="8">Belongs to the carbohydrate kinase PfkB family. LacC subfamily.</text>
</comment>
<evidence type="ECO:0000256" key="7">
    <source>
        <dbReference type="ARBA" id="ARBA00047745"/>
    </source>
</evidence>
<comment type="pathway">
    <text evidence="8">Carbohydrate metabolism; D-tagatose 6-phosphate degradation; D-glyceraldehyde 3-phosphate and glycerone phosphate from D-tagatose 6-phosphate: step 1/2.</text>
</comment>
<evidence type="ECO:0000256" key="8">
    <source>
        <dbReference type="PIRNR" id="PIRNR000535"/>
    </source>
</evidence>
<dbReference type="InterPro" id="IPR002173">
    <property type="entry name" value="Carboh/pur_kinase_PfkB_CS"/>
</dbReference>
<evidence type="ECO:0000256" key="5">
    <source>
        <dbReference type="ARBA" id="ARBA00022777"/>
    </source>
</evidence>
<dbReference type="NCBIfam" id="TIGR03168">
    <property type="entry name" value="1-PFK"/>
    <property type="match status" value="1"/>
</dbReference>
<evidence type="ECO:0000313" key="11">
    <source>
        <dbReference type="EMBL" id="STD82004.1"/>
    </source>
</evidence>
<evidence type="ECO:0000256" key="3">
    <source>
        <dbReference type="ARBA" id="ARBA00022736"/>
    </source>
</evidence>
<name>A0A376GYK9_ENTGA</name>
<sequence>MIYTVTLNPSIDYIVHVEDLQLGELNRMKQDFKLPGGKGINVSRILQRIQIPSTALGFIGGFTGRFIEDWLINERITTDFTQVSADTRINIKLKSGEETEINGLGPTISKDESQQLKDKLSSLTKEDIVIFSGSKPNGLTADYYQELIAIIKEAGAEFVIDTTGPELFAALPDQPLLIKPNNHELAELYQTTFHSFEDILPYGQKLIADGAKNVIVSLGGDGAIFFTGNEIYRSNVLKRPLKNSVGAGDSMIAGFIGQYTATKNALEAFKWGVACGSATAFSDDLATSAFIQELLPEVVIEKIL</sequence>
<evidence type="ECO:0000256" key="9">
    <source>
        <dbReference type="RuleBase" id="RU369061"/>
    </source>
</evidence>
<accession>A0A376GYK9</accession>
<dbReference type="GO" id="GO:0005829">
    <property type="term" value="C:cytosol"/>
    <property type="evidence" value="ECO:0007669"/>
    <property type="project" value="TreeGrafter"/>
</dbReference>
<keyword evidence="2 8" id="KW-0808">Transferase</keyword>
<evidence type="ECO:0000313" key="12">
    <source>
        <dbReference type="Proteomes" id="UP000254807"/>
    </source>
</evidence>
<dbReference type="GO" id="GO:0044281">
    <property type="term" value="P:small molecule metabolic process"/>
    <property type="evidence" value="ECO:0007669"/>
    <property type="project" value="UniProtKB-ARBA"/>
</dbReference>
<dbReference type="GO" id="GO:0005524">
    <property type="term" value="F:ATP binding"/>
    <property type="evidence" value="ECO:0007669"/>
    <property type="project" value="UniProtKB-UniRule"/>
</dbReference>
<comment type="catalytic activity">
    <reaction evidence="8">
        <text>D-tagatofuranose 6-phosphate + ATP = D-tagatofuranose 1,6-bisphosphate + ADP + H(+)</text>
        <dbReference type="Rhea" id="RHEA:12420"/>
        <dbReference type="ChEBI" id="CHEBI:15378"/>
        <dbReference type="ChEBI" id="CHEBI:30616"/>
        <dbReference type="ChEBI" id="CHEBI:58694"/>
        <dbReference type="ChEBI" id="CHEBI:58695"/>
        <dbReference type="ChEBI" id="CHEBI:456216"/>
        <dbReference type="EC" id="2.7.1.144"/>
    </reaction>
</comment>
<dbReference type="Gene3D" id="3.40.1190.20">
    <property type="match status" value="1"/>
</dbReference>
<dbReference type="GO" id="GO:2001059">
    <property type="term" value="P:D-tagatose 6-phosphate catabolic process"/>
    <property type="evidence" value="ECO:0007669"/>
    <property type="project" value="UniProtKB-UniPathway"/>
</dbReference>
<dbReference type="Pfam" id="PF00294">
    <property type="entry name" value="PfkB"/>
    <property type="match status" value="1"/>
</dbReference>
<evidence type="ECO:0000256" key="1">
    <source>
        <dbReference type="ARBA" id="ARBA00005380"/>
    </source>
</evidence>
<dbReference type="NCBIfam" id="TIGR03828">
    <property type="entry name" value="pfkB"/>
    <property type="match status" value="1"/>
</dbReference>
<keyword evidence="12" id="KW-1185">Reference proteome</keyword>
<dbReference type="EMBL" id="UFYW01000001">
    <property type="protein sequence ID" value="STD82004.1"/>
    <property type="molecule type" value="Genomic_DNA"/>
</dbReference>
<dbReference type="PROSITE" id="PS00584">
    <property type="entry name" value="PFKB_KINASES_2"/>
    <property type="match status" value="1"/>
</dbReference>